<dbReference type="OMA" id="TMELSAF"/>
<evidence type="ECO:0000256" key="14">
    <source>
        <dbReference type="SAM" id="SignalP"/>
    </source>
</evidence>
<proteinExistence type="inferred from homology"/>
<dbReference type="Gene3D" id="3.80.10.10">
    <property type="entry name" value="Ribonuclease Inhibitor"/>
    <property type="match status" value="5"/>
</dbReference>
<comment type="subcellular location">
    <subcellularLocation>
        <location evidence="2">Cell membrane</location>
    </subcellularLocation>
    <subcellularLocation>
        <location evidence="1">Membrane</location>
        <topology evidence="1">Single-pass membrane protein</topology>
    </subcellularLocation>
</comment>
<dbReference type="FunFam" id="3.80.10.10:FF:000213">
    <property type="entry name" value="Tyrosine-sulfated glycopeptide receptor 1"/>
    <property type="match status" value="1"/>
</dbReference>
<dbReference type="Pfam" id="PF23598">
    <property type="entry name" value="LRR_14"/>
    <property type="match status" value="2"/>
</dbReference>
<evidence type="ECO:0000256" key="11">
    <source>
        <dbReference type="ARBA" id="ARBA00023170"/>
    </source>
</evidence>
<evidence type="ECO:0000313" key="18">
    <source>
        <dbReference type="Proteomes" id="UP000594261"/>
    </source>
</evidence>
<dbReference type="RefSeq" id="XP_030960679.1">
    <property type="nucleotide sequence ID" value="XM_031104819.1"/>
</dbReference>
<dbReference type="SUPFAM" id="SSF52047">
    <property type="entry name" value="RNI-like"/>
    <property type="match status" value="1"/>
</dbReference>
<evidence type="ECO:0000256" key="2">
    <source>
        <dbReference type="ARBA" id="ARBA00004236"/>
    </source>
</evidence>
<sequence length="1101" mass="123502">MWKMNQYLPLFLIASCLFFISHSQTISNTSSQHRCLLDQSSALLQLRKEFVEKRIYYDEYDLFDYYNGSYPKMKSWKADSDCCSNWDGVTCDAHNGHVIGLDLSKSWLCGPLKSNSSLFRLHHLRKLNLALNNFSSFTTIPSEFGQLVRLTHLNLSRSFLHGRIPSEISWLSNLVSLDLSFNYFQYFVAADYHYKFLKLRRIDLEALVQNVTYLRELHLDDVDLPWSLPQSLANLSSLTSLSLSWCILLGEFPSDIFLLPKIQAIDVSGNNNLTGFLPNFRSGSSLKQLRLSSTNFSGELPNAIGNLKSLNFLDLSGTNFSGELPESIGNLKSLSHLDLSGANFFGELPNSIGKLESLNALYLRSTNFSGKLPDSIGNLNSLNYLELDLSKFSGEIPPSIGNLSQLTYLSLYWNNFNGQLPSTLGNLAKLTSLDLGYNLFFGKVPSSLGNLTQLEELFLPYNNFEGRFPVSLTNITKLTRIGISGNQLKGSIPSEISKLTNLSLLALSYNSLTGAIPLVLYTMPSLSELILNQNQLTGPLQFQNISSSQLNILGLSGNKLDGPVPRSIANFTKLRELYLSSINLKDKMELNIFFQVKELQYLDLSGNNLLVSKENINSTHPKISYLLLSSCNLREFPDFLKAQNELNTLDLSNNKIEGKIPKWFCNVGKGTLQYLNLSFNLLSGFEQPLKVLPWKFIIYLDLRSNMLQGSLPIPPLSTSYFFASNNNLTGKIPQMICKVNSLQVLDISNNQLIGQIPQCFGHFSNSLLVLNMRNNCFQGNLPKSFMKGCSLVTLDLSHNQIQGKIPRSLAQCRMLEVLNLGNNNINDAFPFWLQSLPELRILVLRTNGFHGPIWTPHTSFGFSKLHVIDLSHNNFFGRLPSECFKTWNAMLMVPTKDYSQPEYMGSQFNYYEDSMTIVNKGLEIFLVKILTIFTAIDLSNNRFYGEIPNSVGNLKGLILLNLSSNSFIGHVPSSLGNLTSLESLDLSQNKLSGEIPQQLIGLTFLEYLNLSHNQLIGPIPQGGQFWTFEISTFEGNLALCGSPLPKKCGIEPPTYETRQESSIVEGFDWKVIVIGYACGLMIGLVIGHFATSRTDWFVRNF</sequence>
<keyword evidence="9 13" id="KW-1133">Transmembrane helix</keyword>
<dbReference type="FunFam" id="3.80.10.10:FF:000041">
    <property type="entry name" value="LRR receptor-like serine/threonine-protein kinase ERECTA"/>
    <property type="match status" value="1"/>
</dbReference>
<dbReference type="InterPro" id="IPR032675">
    <property type="entry name" value="LRR_dom_sf"/>
</dbReference>
<dbReference type="RefSeq" id="XP_030960677.1">
    <property type="nucleotide sequence ID" value="XM_031104817.1"/>
</dbReference>
<dbReference type="EMBL" id="LRBV02000003">
    <property type="status" value="NOT_ANNOTATED_CDS"/>
    <property type="molecule type" value="Genomic_DNA"/>
</dbReference>
<gene>
    <name evidence="17" type="primary">LOC115982267</name>
</gene>
<keyword evidence="7 14" id="KW-0732">Signal</keyword>
<evidence type="ECO:0000256" key="3">
    <source>
        <dbReference type="ARBA" id="ARBA00009592"/>
    </source>
</evidence>
<dbReference type="RefSeq" id="XP_030960678.1">
    <property type="nucleotide sequence ID" value="XM_031104818.1"/>
</dbReference>
<keyword evidence="18" id="KW-1185">Reference proteome</keyword>
<evidence type="ECO:0000256" key="9">
    <source>
        <dbReference type="ARBA" id="ARBA00022989"/>
    </source>
</evidence>
<keyword evidence="11" id="KW-0675">Receptor</keyword>
<feature type="domain" description="Disease resistance R13L4/SHOC-2-like LRR" evidence="16">
    <location>
        <begin position="399"/>
        <end position="608"/>
    </location>
</feature>
<feature type="domain" description="Leucine-rich repeat-containing N-terminal plant-type" evidence="15">
    <location>
        <begin position="38"/>
        <end position="92"/>
    </location>
</feature>
<dbReference type="Pfam" id="PF13855">
    <property type="entry name" value="LRR_8"/>
    <property type="match status" value="2"/>
</dbReference>
<feature type="chain" id="PRO_5029721055" description="Leucine-rich repeat-containing N-terminal plant-type domain-containing protein" evidence="14">
    <location>
        <begin position="24"/>
        <end position="1101"/>
    </location>
</feature>
<dbReference type="Pfam" id="PF08263">
    <property type="entry name" value="LRRNT_2"/>
    <property type="match status" value="1"/>
</dbReference>
<name>A0A7N2L8N7_QUELO</name>
<dbReference type="RefSeq" id="XP_030960675.1">
    <property type="nucleotide sequence ID" value="XM_031104815.1"/>
</dbReference>
<feature type="domain" description="Disease resistance R13L4/SHOC-2-like LRR" evidence="16">
    <location>
        <begin position="303"/>
        <end position="387"/>
    </location>
</feature>
<evidence type="ECO:0000259" key="15">
    <source>
        <dbReference type="Pfam" id="PF08263"/>
    </source>
</evidence>
<dbReference type="PANTHER" id="PTHR48057">
    <property type="entry name" value="LEUCINE-RICH REPEAT SERINE/THREONINE-PROTEIN KINASE 1"/>
    <property type="match status" value="1"/>
</dbReference>
<organism evidence="17 18">
    <name type="scientific">Quercus lobata</name>
    <name type="common">Valley oak</name>
    <dbReference type="NCBI Taxonomy" id="97700"/>
    <lineage>
        <taxon>Eukaryota</taxon>
        <taxon>Viridiplantae</taxon>
        <taxon>Streptophyta</taxon>
        <taxon>Embryophyta</taxon>
        <taxon>Tracheophyta</taxon>
        <taxon>Spermatophyta</taxon>
        <taxon>Magnoliopsida</taxon>
        <taxon>eudicotyledons</taxon>
        <taxon>Gunneridae</taxon>
        <taxon>Pentapetalae</taxon>
        <taxon>rosids</taxon>
        <taxon>fabids</taxon>
        <taxon>Fagales</taxon>
        <taxon>Fagaceae</taxon>
        <taxon>Quercus</taxon>
    </lineage>
</organism>
<dbReference type="GO" id="GO:0009791">
    <property type="term" value="P:post-embryonic development"/>
    <property type="evidence" value="ECO:0007669"/>
    <property type="project" value="UniProtKB-ARBA"/>
</dbReference>
<keyword evidence="4" id="KW-1003">Cell membrane</keyword>
<comment type="similarity">
    <text evidence="3">Belongs to the RLP family.</text>
</comment>
<dbReference type="Proteomes" id="UP000594261">
    <property type="component" value="Chromosome 3"/>
</dbReference>
<dbReference type="FunFam" id="3.80.10.10:FF:000233">
    <property type="entry name" value="Leucine-rich repeat receptor-like protein kinase TDR"/>
    <property type="match status" value="1"/>
</dbReference>
<keyword evidence="10 13" id="KW-0472">Membrane</keyword>
<evidence type="ECO:0000256" key="6">
    <source>
        <dbReference type="ARBA" id="ARBA00022692"/>
    </source>
</evidence>
<dbReference type="SUPFAM" id="SSF52058">
    <property type="entry name" value="L domain-like"/>
    <property type="match status" value="2"/>
</dbReference>
<evidence type="ECO:0000256" key="1">
    <source>
        <dbReference type="ARBA" id="ARBA00004167"/>
    </source>
</evidence>
<keyword evidence="5" id="KW-0433">Leucine-rich repeat</keyword>
<keyword evidence="12" id="KW-0325">Glycoprotein</keyword>
<evidence type="ECO:0000256" key="10">
    <source>
        <dbReference type="ARBA" id="ARBA00023136"/>
    </source>
</evidence>
<dbReference type="InterPro" id="IPR003591">
    <property type="entry name" value="Leu-rich_rpt_typical-subtyp"/>
</dbReference>
<dbReference type="GeneID" id="115982267"/>
<evidence type="ECO:0000256" key="7">
    <source>
        <dbReference type="ARBA" id="ARBA00022729"/>
    </source>
</evidence>
<dbReference type="SMART" id="SM00369">
    <property type="entry name" value="LRR_TYP"/>
    <property type="match status" value="12"/>
</dbReference>
<dbReference type="PRINTS" id="PR00019">
    <property type="entry name" value="LEURICHRPT"/>
</dbReference>
<dbReference type="KEGG" id="qlo:115982267"/>
<feature type="signal peptide" evidence="14">
    <location>
        <begin position="1"/>
        <end position="23"/>
    </location>
</feature>
<keyword evidence="6 13" id="KW-0812">Transmembrane</keyword>
<keyword evidence="8" id="KW-0677">Repeat</keyword>
<dbReference type="OrthoDB" id="442066at2759"/>
<dbReference type="SMART" id="SM00365">
    <property type="entry name" value="LRR_SD22"/>
    <property type="match status" value="6"/>
</dbReference>
<evidence type="ECO:0008006" key="19">
    <source>
        <dbReference type="Google" id="ProtNLM"/>
    </source>
</evidence>
<reference evidence="17" key="2">
    <citation type="submission" date="2021-01" db="UniProtKB">
        <authorList>
            <consortium name="EnsemblPlants"/>
        </authorList>
    </citation>
    <scope>IDENTIFICATION</scope>
</reference>
<dbReference type="InterPro" id="IPR052595">
    <property type="entry name" value="LRRC69/RLP"/>
</dbReference>
<evidence type="ECO:0000256" key="12">
    <source>
        <dbReference type="ARBA" id="ARBA00023180"/>
    </source>
</evidence>
<accession>A0A7N2L8N7</accession>
<evidence type="ECO:0000313" key="17">
    <source>
        <dbReference type="EnsemblPlants" id="QL03p054392:mrna:CDS:2"/>
    </source>
</evidence>
<dbReference type="GO" id="GO:0005886">
    <property type="term" value="C:plasma membrane"/>
    <property type="evidence" value="ECO:0007669"/>
    <property type="project" value="UniProtKB-SubCell"/>
</dbReference>
<feature type="transmembrane region" description="Helical" evidence="13">
    <location>
        <begin position="1069"/>
        <end position="1090"/>
    </location>
</feature>
<dbReference type="RefSeq" id="XP_030960676.1">
    <property type="nucleotide sequence ID" value="XM_031104816.1"/>
</dbReference>
<dbReference type="PANTHER" id="PTHR48057:SF7">
    <property type="entry name" value="LEUCINE-RICH REPEAT SERINE_THREONINE-PROTEIN KINASE 1"/>
    <property type="match status" value="1"/>
</dbReference>
<dbReference type="Gramene" id="QL03p054392:mrna">
    <property type="protein sequence ID" value="QL03p054392:mrna:CDS:2"/>
    <property type="gene ID" value="QL03p054392"/>
</dbReference>
<dbReference type="EnsemblPlants" id="QL03p054392:mrna">
    <property type="protein sequence ID" value="QL03p054392:mrna:CDS:2"/>
    <property type="gene ID" value="QL03p054392"/>
</dbReference>
<dbReference type="InterPro" id="IPR055414">
    <property type="entry name" value="LRR_R13L4/SHOC2-like"/>
</dbReference>
<evidence type="ECO:0000256" key="5">
    <source>
        <dbReference type="ARBA" id="ARBA00022614"/>
    </source>
</evidence>
<evidence type="ECO:0000256" key="8">
    <source>
        <dbReference type="ARBA" id="ARBA00022737"/>
    </source>
</evidence>
<dbReference type="AlphaFoldDB" id="A0A7N2L8N7"/>
<evidence type="ECO:0000259" key="16">
    <source>
        <dbReference type="Pfam" id="PF23598"/>
    </source>
</evidence>
<dbReference type="InParanoid" id="A0A7N2L8N7"/>
<dbReference type="PROSITE" id="PS51257">
    <property type="entry name" value="PROKAR_LIPOPROTEIN"/>
    <property type="match status" value="1"/>
</dbReference>
<reference evidence="17 18" key="1">
    <citation type="journal article" date="2016" name="G3 (Bethesda)">
        <title>First Draft Assembly and Annotation of the Genome of a California Endemic Oak Quercus lobata Nee (Fagaceae).</title>
        <authorList>
            <person name="Sork V.L."/>
            <person name="Fitz-Gibbon S.T."/>
            <person name="Puiu D."/>
            <person name="Crepeau M."/>
            <person name="Gugger P.F."/>
            <person name="Sherman R."/>
            <person name="Stevens K."/>
            <person name="Langley C.H."/>
            <person name="Pellegrini M."/>
            <person name="Salzberg S.L."/>
        </authorList>
    </citation>
    <scope>NUCLEOTIDE SEQUENCE [LARGE SCALE GENOMIC DNA]</scope>
    <source>
        <strain evidence="17 18">cv. SW786</strain>
    </source>
</reference>
<dbReference type="PROSITE" id="PS51450">
    <property type="entry name" value="LRR"/>
    <property type="match status" value="1"/>
</dbReference>
<dbReference type="FunCoup" id="A0A7N2L8N7">
    <property type="interactions" value="492"/>
</dbReference>
<protein>
    <recommendedName>
        <fullName evidence="19">Leucine-rich repeat-containing N-terminal plant-type domain-containing protein</fullName>
    </recommendedName>
</protein>
<dbReference type="InterPro" id="IPR001611">
    <property type="entry name" value="Leu-rich_rpt"/>
</dbReference>
<dbReference type="Pfam" id="PF00560">
    <property type="entry name" value="LRR_1"/>
    <property type="match status" value="4"/>
</dbReference>
<evidence type="ECO:0000256" key="13">
    <source>
        <dbReference type="SAM" id="Phobius"/>
    </source>
</evidence>
<dbReference type="InterPro" id="IPR013210">
    <property type="entry name" value="LRR_N_plant-typ"/>
</dbReference>
<evidence type="ECO:0000256" key="4">
    <source>
        <dbReference type="ARBA" id="ARBA00022475"/>
    </source>
</evidence>